<dbReference type="Proteomes" id="UP000019132">
    <property type="component" value="Unassembled WGS sequence"/>
</dbReference>
<dbReference type="SUPFAM" id="SSF56112">
    <property type="entry name" value="Protein kinase-like (PK-like)"/>
    <property type="match status" value="1"/>
</dbReference>
<proteinExistence type="predicted"/>
<reference evidence="2" key="1">
    <citation type="journal article" date="2010" name="Genome Biol.">
        <title>Genome sequence of the necrotrophic plant pathogen Pythium ultimum reveals original pathogenicity mechanisms and effector repertoire.</title>
        <authorList>
            <person name="Levesque C.A."/>
            <person name="Brouwer H."/>
            <person name="Cano L."/>
            <person name="Hamilton J.P."/>
            <person name="Holt C."/>
            <person name="Huitema E."/>
            <person name="Raffaele S."/>
            <person name="Robideau G.P."/>
            <person name="Thines M."/>
            <person name="Win J."/>
            <person name="Zerillo M.M."/>
            <person name="Beakes G.W."/>
            <person name="Boore J.L."/>
            <person name="Busam D."/>
            <person name="Dumas B."/>
            <person name="Ferriera S."/>
            <person name="Fuerstenberg S.I."/>
            <person name="Gachon C.M."/>
            <person name="Gaulin E."/>
            <person name="Govers F."/>
            <person name="Grenville-Briggs L."/>
            <person name="Horner N."/>
            <person name="Hostetler J."/>
            <person name="Jiang R.H."/>
            <person name="Johnson J."/>
            <person name="Krajaejun T."/>
            <person name="Lin H."/>
            <person name="Meijer H.J."/>
            <person name="Moore B."/>
            <person name="Morris P."/>
            <person name="Phuntmart V."/>
            <person name="Puiu D."/>
            <person name="Shetty J."/>
            <person name="Stajich J.E."/>
            <person name="Tripathy S."/>
            <person name="Wawra S."/>
            <person name="van West P."/>
            <person name="Whitty B.R."/>
            <person name="Coutinho P.M."/>
            <person name="Henrissat B."/>
            <person name="Martin F."/>
            <person name="Thomas P.D."/>
            <person name="Tyler B.M."/>
            <person name="De Vries R.P."/>
            <person name="Kamoun S."/>
            <person name="Yandell M."/>
            <person name="Tisserat N."/>
            <person name="Buell C.R."/>
        </authorList>
    </citation>
    <scope>NUCLEOTIDE SEQUENCE</scope>
    <source>
        <strain evidence="2">DAOM:BR144</strain>
    </source>
</reference>
<reference evidence="1" key="3">
    <citation type="submission" date="2015-02" db="UniProtKB">
        <authorList>
            <consortium name="EnsemblProtists"/>
        </authorList>
    </citation>
    <scope>IDENTIFICATION</scope>
    <source>
        <strain evidence="1">DAOM BR144</strain>
    </source>
</reference>
<sequence>MLRRTESWPTDCSFVDDARLQQELHDLVYYAQTQKRKNALPRIDSVRFIRIGNAGQYGVSIELVLLKKNPESTSGAVQRIDVAVRIPARFPAEVPMISCTYGADSLPPELQRNGQLMATLLLQSLFIQYQHSKLRSITPSSNTALKEKTMVAVSQPSQVNQLSRPLLNGSNVRQILCSDFKVVKSIGAGSSCQVYLANWRGTDVAVKA</sequence>
<keyword evidence="2" id="KW-1185">Reference proteome</keyword>
<dbReference type="VEuPathDB" id="FungiDB:PYU1_G006924"/>
<dbReference type="InterPro" id="IPR011009">
    <property type="entry name" value="Kinase-like_dom_sf"/>
</dbReference>
<accession>K3WPP7</accession>
<dbReference type="HOGENOM" id="CLU_1323229_0_0_1"/>
<dbReference type="EnsemblProtists" id="PYU1_T006939">
    <property type="protein sequence ID" value="PYU1_T006939"/>
    <property type="gene ID" value="PYU1_G006924"/>
</dbReference>
<protein>
    <submittedName>
        <fullName evidence="1">Uncharacterized protein</fullName>
    </submittedName>
</protein>
<evidence type="ECO:0000313" key="2">
    <source>
        <dbReference type="Proteomes" id="UP000019132"/>
    </source>
</evidence>
<evidence type="ECO:0000313" key="1">
    <source>
        <dbReference type="EnsemblProtists" id="PYU1_T006939"/>
    </source>
</evidence>
<dbReference type="InParanoid" id="K3WPP7"/>
<dbReference type="eggNOG" id="KOG0192">
    <property type="taxonomic scope" value="Eukaryota"/>
</dbReference>
<name>K3WPP7_GLOUD</name>
<dbReference type="Gene3D" id="3.30.200.20">
    <property type="entry name" value="Phosphorylase Kinase, domain 1"/>
    <property type="match status" value="1"/>
</dbReference>
<dbReference type="AlphaFoldDB" id="K3WPP7"/>
<dbReference type="EMBL" id="GL376560">
    <property type="status" value="NOT_ANNOTATED_CDS"/>
    <property type="molecule type" value="Genomic_DNA"/>
</dbReference>
<reference evidence="2" key="2">
    <citation type="submission" date="2010-04" db="EMBL/GenBank/DDBJ databases">
        <authorList>
            <person name="Buell R."/>
            <person name="Hamilton J."/>
            <person name="Hostetler J."/>
        </authorList>
    </citation>
    <scope>NUCLEOTIDE SEQUENCE [LARGE SCALE GENOMIC DNA]</scope>
    <source>
        <strain evidence="2">DAOM:BR144</strain>
    </source>
</reference>
<organism evidence="1 2">
    <name type="scientific">Globisporangium ultimum (strain ATCC 200006 / CBS 805.95 / DAOM BR144)</name>
    <name type="common">Pythium ultimum</name>
    <dbReference type="NCBI Taxonomy" id="431595"/>
    <lineage>
        <taxon>Eukaryota</taxon>
        <taxon>Sar</taxon>
        <taxon>Stramenopiles</taxon>
        <taxon>Oomycota</taxon>
        <taxon>Peronosporomycetes</taxon>
        <taxon>Pythiales</taxon>
        <taxon>Pythiaceae</taxon>
        <taxon>Globisporangium</taxon>
    </lineage>
</organism>